<evidence type="ECO:0000256" key="5">
    <source>
        <dbReference type="ARBA" id="ARBA00022801"/>
    </source>
</evidence>
<comment type="cofactor">
    <cofactor evidence="1">
        <name>Mg(2+)</name>
        <dbReference type="ChEBI" id="CHEBI:18420"/>
    </cofactor>
</comment>
<proteinExistence type="inferred from homology"/>
<organism evidence="9 10">
    <name type="scientific">Selenihalanaerobacter shriftii</name>
    <dbReference type="NCBI Taxonomy" id="142842"/>
    <lineage>
        <taxon>Bacteria</taxon>
        <taxon>Bacillati</taxon>
        <taxon>Bacillota</taxon>
        <taxon>Clostridia</taxon>
        <taxon>Halanaerobiales</taxon>
        <taxon>Halobacteroidaceae</taxon>
        <taxon>Selenihalanaerobacter</taxon>
    </lineage>
</organism>
<dbReference type="Proteomes" id="UP000190625">
    <property type="component" value="Unassembled WGS sequence"/>
</dbReference>
<keyword evidence="3" id="KW-0540">Nuclease</keyword>
<keyword evidence="2" id="KW-1277">Toxin-antitoxin system</keyword>
<dbReference type="InterPro" id="IPR002716">
    <property type="entry name" value="PIN_dom"/>
</dbReference>
<dbReference type="InterPro" id="IPR050556">
    <property type="entry name" value="Type_II_TA_system_RNase"/>
</dbReference>
<evidence type="ECO:0000259" key="8">
    <source>
        <dbReference type="Pfam" id="PF01850"/>
    </source>
</evidence>
<dbReference type="EMBL" id="FUWM01000028">
    <property type="protein sequence ID" value="SKA03768.1"/>
    <property type="molecule type" value="Genomic_DNA"/>
</dbReference>
<dbReference type="InterPro" id="IPR029060">
    <property type="entry name" value="PIN-like_dom_sf"/>
</dbReference>
<dbReference type="Pfam" id="PF01850">
    <property type="entry name" value="PIN"/>
    <property type="match status" value="1"/>
</dbReference>
<dbReference type="AlphaFoldDB" id="A0A1T4QKI7"/>
<dbReference type="GO" id="GO:0004518">
    <property type="term" value="F:nuclease activity"/>
    <property type="evidence" value="ECO:0007669"/>
    <property type="project" value="UniProtKB-KW"/>
</dbReference>
<keyword evidence="4" id="KW-0479">Metal-binding</keyword>
<dbReference type="STRING" id="142842.SAMN02745118_02587"/>
<sequence>MHLIDTNILIYHFNGNIPDESVTTINKIFKKNFNISVITQMEFLGFRKHTKESFKKAKQFLEYCNVVDLDDEIVNLVIDIRRNYNIKLPDAIIAATAIFNDYNLVTRNIKDFEKLRIRIYNPFDI</sequence>
<feature type="domain" description="PIN" evidence="8">
    <location>
        <begin position="3"/>
        <end position="115"/>
    </location>
</feature>
<evidence type="ECO:0000256" key="7">
    <source>
        <dbReference type="ARBA" id="ARBA00038093"/>
    </source>
</evidence>
<keyword evidence="10" id="KW-1185">Reference proteome</keyword>
<evidence type="ECO:0000256" key="1">
    <source>
        <dbReference type="ARBA" id="ARBA00001946"/>
    </source>
</evidence>
<keyword evidence="6" id="KW-0460">Magnesium</keyword>
<dbReference type="GO" id="GO:0046872">
    <property type="term" value="F:metal ion binding"/>
    <property type="evidence" value="ECO:0007669"/>
    <property type="project" value="UniProtKB-KW"/>
</dbReference>
<comment type="similarity">
    <text evidence="7">Belongs to the PINc/VapC protein family.</text>
</comment>
<evidence type="ECO:0000256" key="3">
    <source>
        <dbReference type="ARBA" id="ARBA00022722"/>
    </source>
</evidence>
<evidence type="ECO:0000313" key="10">
    <source>
        <dbReference type="Proteomes" id="UP000190625"/>
    </source>
</evidence>
<dbReference type="PANTHER" id="PTHR33653:SF1">
    <property type="entry name" value="RIBONUCLEASE VAPC2"/>
    <property type="match status" value="1"/>
</dbReference>
<name>A0A1T4QKI7_9FIRM</name>
<reference evidence="10" key="1">
    <citation type="submission" date="2017-02" db="EMBL/GenBank/DDBJ databases">
        <authorList>
            <person name="Varghese N."/>
            <person name="Submissions S."/>
        </authorList>
    </citation>
    <scope>NUCLEOTIDE SEQUENCE [LARGE SCALE GENOMIC DNA]</scope>
    <source>
        <strain evidence="10">ATCC BAA-73</strain>
    </source>
</reference>
<protein>
    <recommendedName>
        <fullName evidence="8">PIN domain-containing protein</fullName>
    </recommendedName>
</protein>
<gene>
    <name evidence="9" type="ORF">SAMN02745118_02587</name>
</gene>
<evidence type="ECO:0000256" key="6">
    <source>
        <dbReference type="ARBA" id="ARBA00022842"/>
    </source>
</evidence>
<dbReference type="PANTHER" id="PTHR33653">
    <property type="entry name" value="RIBONUCLEASE VAPC2"/>
    <property type="match status" value="1"/>
</dbReference>
<keyword evidence="5" id="KW-0378">Hydrolase</keyword>
<evidence type="ECO:0000313" key="9">
    <source>
        <dbReference type="EMBL" id="SKA03768.1"/>
    </source>
</evidence>
<evidence type="ECO:0000256" key="2">
    <source>
        <dbReference type="ARBA" id="ARBA00022649"/>
    </source>
</evidence>
<evidence type="ECO:0000256" key="4">
    <source>
        <dbReference type="ARBA" id="ARBA00022723"/>
    </source>
</evidence>
<dbReference type="SUPFAM" id="SSF88723">
    <property type="entry name" value="PIN domain-like"/>
    <property type="match status" value="1"/>
</dbReference>
<dbReference type="RefSeq" id="WP_200806473.1">
    <property type="nucleotide sequence ID" value="NZ_FUWM01000028.1"/>
</dbReference>
<dbReference type="CDD" id="cd18738">
    <property type="entry name" value="PIN_VapC4-5_FitB-like"/>
    <property type="match status" value="1"/>
</dbReference>
<accession>A0A1T4QKI7</accession>
<dbReference type="Gene3D" id="3.40.50.1010">
    <property type="entry name" value="5'-nuclease"/>
    <property type="match status" value="1"/>
</dbReference>
<dbReference type="GO" id="GO:0016787">
    <property type="term" value="F:hydrolase activity"/>
    <property type="evidence" value="ECO:0007669"/>
    <property type="project" value="UniProtKB-KW"/>
</dbReference>